<protein>
    <submittedName>
        <fullName evidence="1">Uncharacterized protein</fullName>
    </submittedName>
</protein>
<accession>A0A0D2H8G3</accession>
<gene>
    <name evidence="1" type="ORF">Z518_04729</name>
</gene>
<keyword evidence="2" id="KW-1185">Reference proteome</keyword>
<dbReference type="Proteomes" id="UP000053617">
    <property type="component" value="Unassembled WGS sequence"/>
</dbReference>
<dbReference type="HOGENOM" id="CLU_2028020_0_0_1"/>
<organism evidence="1 2">
    <name type="scientific">Rhinocladiella mackenziei CBS 650.93</name>
    <dbReference type="NCBI Taxonomy" id="1442369"/>
    <lineage>
        <taxon>Eukaryota</taxon>
        <taxon>Fungi</taxon>
        <taxon>Dikarya</taxon>
        <taxon>Ascomycota</taxon>
        <taxon>Pezizomycotina</taxon>
        <taxon>Eurotiomycetes</taxon>
        <taxon>Chaetothyriomycetidae</taxon>
        <taxon>Chaetothyriales</taxon>
        <taxon>Herpotrichiellaceae</taxon>
        <taxon>Rhinocladiella</taxon>
    </lineage>
</organism>
<dbReference type="AlphaFoldDB" id="A0A0D2H8G3"/>
<dbReference type="GeneID" id="25292800"/>
<evidence type="ECO:0000313" key="2">
    <source>
        <dbReference type="Proteomes" id="UP000053617"/>
    </source>
</evidence>
<sequence length="122" mass="13134">MSQDRDTGPNVISMLTKWHGYGNRNSAWVKLQLDEYEEHLNMNGAMIGQTLLGFIAYFSTGDQAGIESRPTTVLRSLLLPAMLDTAGSAGYAEEVTQANIFLGYAGCVCSGWGSSVAWHAAA</sequence>
<dbReference type="VEuPathDB" id="FungiDB:Z518_04729"/>
<name>A0A0D2H8G3_9EURO</name>
<proteinExistence type="predicted"/>
<dbReference type="RefSeq" id="XP_013273889.1">
    <property type="nucleotide sequence ID" value="XM_013418435.1"/>
</dbReference>
<evidence type="ECO:0000313" key="1">
    <source>
        <dbReference type="EMBL" id="KIX06753.1"/>
    </source>
</evidence>
<reference evidence="1 2" key="1">
    <citation type="submission" date="2015-01" db="EMBL/GenBank/DDBJ databases">
        <title>The Genome Sequence of Rhinocladiella mackenzie CBS 650.93.</title>
        <authorList>
            <consortium name="The Broad Institute Genomics Platform"/>
            <person name="Cuomo C."/>
            <person name="de Hoog S."/>
            <person name="Gorbushina A."/>
            <person name="Stielow B."/>
            <person name="Teixiera M."/>
            <person name="Abouelleil A."/>
            <person name="Chapman S.B."/>
            <person name="Priest M."/>
            <person name="Young S.K."/>
            <person name="Wortman J."/>
            <person name="Nusbaum C."/>
            <person name="Birren B."/>
        </authorList>
    </citation>
    <scope>NUCLEOTIDE SEQUENCE [LARGE SCALE GENOMIC DNA]</scope>
    <source>
        <strain evidence="1 2">CBS 650.93</strain>
    </source>
</reference>
<dbReference type="EMBL" id="KN847477">
    <property type="protein sequence ID" value="KIX06753.1"/>
    <property type="molecule type" value="Genomic_DNA"/>
</dbReference>